<keyword evidence="4" id="KW-1134">Transmembrane beta strand</keyword>
<evidence type="ECO:0000313" key="11">
    <source>
        <dbReference type="Proteomes" id="UP000198982"/>
    </source>
</evidence>
<dbReference type="Gene3D" id="2.40.160.50">
    <property type="entry name" value="membrane protein fhac: a member of the omp85/tpsb transporter family"/>
    <property type="match status" value="1"/>
</dbReference>
<dbReference type="InterPro" id="IPR013686">
    <property type="entry name" value="Polypept-transport_assoc_ShlB"/>
</dbReference>
<dbReference type="PROSITE" id="PS51779">
    <property type="entry name" value="POTRA"/>
    <property type="match status" value="1"/>
</dbReference>
<dbReference type="Proteomes" id="UP000198982">
    <property type="component" value="Unassembled WGS sequence"/>
</dbReference>
<dbReference type="InterPro" id="IPR051544">
    <property type="entry name" value="TPS_OM_transporter"/>
</dbReference>
<evidence type="ECO:0000256" key="1">
    <source>
        <dbReference type="ARBA" id="ARBA00004442"/>
    </source>
</evidence>
<dbReference type="Pfam" id="PF03865">
    <property type="entry name" value="ShlB"/>
    <property type="match status" value="1"/>
</dbReference>
<keyword evidence="5" id="KW-0812">Transmembrane</keyword>
<comment type="similarity">
    <text evidence="2">Belongs to the TPS (TC 1.B.20) family.</text>
</comment>
<evidence type="ECO:0000256" key="2">
    <source>
        <dbReference type="ARBA" id="ARBA00009055"/>
    </source>
</evidence>
<comment type="subcellular location">
    <subcellularLocation>
        <location evidence="1">Cell outer membrane</location>
    </subcellularLocation>
</comment>
<dbReference type="PANTHER" id="PTHR34597">
    <property type="entry name" value="SLR1661 PROTEIN"/>
    <property type="match status" value="1"/>
</dbReference>
<accession>A0A1H4WSJ7</accession>
<dbReference type="EMBL" id="FNTJ01000002">
    <property type="protein sequence ID" value="SEC95601.1"/>
    <property type="molecule type" value="Genomic_DNA"/>
</dbReference>
<keyword evidence="8" id="KW-0998">Cell outer membrane</keyword>
<evidence type="ECO:0000256" key="8">
    <source>
        <dbReference type="ARBA" id="ARBA00023237"/>
    </source>
</evidence>
<evidence type="ECO:0000259" key="9">
    <source>
        <dbReference type="PROSITE" id="PS51779"/>
    </source>
</evidence>
<dbReference type="InterPro" id="IPR005565">
    <property type="entry name" value="Hemolysn_activator_HlyB_C"/>
</dbReference>
<dbReference type="GO" id="GO:0008320">
    <property type="term" value="F:protein transmembrane transporter activity"/>
    <property type="evidence" value="ECO:0007669"/>
    <property type="project" value="TreeGrafter"/>
</dbReference>
<evidence type="ECO:0000256" key="3">
    <source>
        <dbReference type="ARBA" id="ARBA00022448"/>
    </source>
</evidence>
<keyword evidence="3" id="KW-0813">Transport</keyword>
<dbReference type="Gene3D" id="3.10.20.310">
    <property type="entry name" value="membrane protein fhac"/>
    <property type="match status" value="1"/>
</dbReference>
<evidence type="ECO:0000256" key="6">
    <source>
        <dbReference type="ARBA" id="ARBA00022927"/>
    </source>
</evidence>
<dbReference type="AlphaFoldDB" id="A0A1H4WSJ7"/>
<keyword evidence="6" id="KW-0653">Protein transport</keyword>
<feature type="domain" description="POTRA" evidence="9">
    <location>
        <begin position="92"/>
        <end position="167"/>
    </location>
</feature>
<dbReference type="GO" id="GO:0046819">
    <property type="term" value="P:protein secretion by the type V secretion system"/>
    <property type="evidence" value="ECO:0007669"/>
    <property type="project" value="TreeGrafter"/>
</dbReference>
<keyword evidence="7" id="KW-0472">Membrane</keyword>
<dbReference type="Pfam" id="PF08479">
    <property type="entry name" value="POTRA_2"/>
    <property type="match status" value="1"/>
</dbReference>
<proteinExistence type="inferred from homology"/>
<evidence type="ECO:0000256" key="7">
    <source>
        <dbReference type="ARBA" id="ARBA00023136"/>
    </source>
</evidence>
<keyword evidence="11" id="KW-1185">Reference proteome</keyword>
<sequence>MTRSNLQQRGGLSATAFRLPFLLGTAGLMFSLLANAESLPSGALPGAISSELLRQPQRALERQDTAPQDNTPALTVPLVGDQKLPENASLNFELVTVVFSETAILDSAQLQALVQPYLGHKVGFSELQQLISAVNRLYDQKGYATARAILPAQRIEGGRVRIQLVEGRVGELVLEGNGYMKQDFVRQRLDIKPGELVDPKRLEAELSRFNRLSSGNLSASLQPGKGYGLTDVYVNVNEPPQNSLELFANNNGYESTGEETGGMMYRHYGALGGDDVFSAFLTGARGSGMGMLSYDAPFNSLGGRIGGRIGKSRAKVIYGPFSSLDSRSDSKNGSLFINHPLWSNQSWLLTGQLTYSEQSTRNYISDVFLNENRVKSTQADLTTLYLAPGRSVRVSLGYQDARSEVEGTPIRDHFGLWVGYWQLYQALGPDWFLNANGAWQYSKREGVPSSQLFQIGGASTVRGYRQGELAGDGGLYSNLQANYRITQALTGFGFYDYGRIDSSFRQPEKLDSVGTGINWQATSRLSGELTVGVPLTKVRNDQDSSYINLQLVYKIL</sequence>
<protein>
    <submittedName>
        <fullName evidence="10">Hemolysin activation/secretion protein</fullName>
    </submittedName>
</protein>
<dbReference type="GO" id="GO:0009279">
    <property type="term" value="C:cell outer membrane"/>
    <property type="evidence" value="ECO:0007669"/>
    <property type="project" value="UniProtKB-SubCell"/>
</dbReference>
<dbReference type="GO" id="GO:0098046">
    <property type="term" value="C:type V protein secretion system complex"/>
    <property type="evidence" value="ECO:0007669"/>
    <property type="project" value="TreeGrafter"/>
</dbReference>
<dbReference type="RefSeq" id="WP_167365715.1">
    <property type="nucleotide sequence ID" value="NZ_FNTJ01000002.1"/>
</dbReference>
<name>A0A1H4WSJ7_9PSED</name>
<reference evidence="11" key="1">
    <citation type="submission" date="2016-10" db="EMBL/GenBank/DDBJ databases">
        <authorList>
            <person name="Varghese N."/>
            <person name="Submissions S."/>
        </authorList>
    </citation>
    <scope>NUCLEOTIDE SEQUENCE [LARGE SCALE GENOMIC DNA]</scope>
    <source>
        <strain evidence="11">DSM 9751</strain>
    </source>
</reference>
<dbReference type="PANTHER" id="PTHR34597:SF1">
    <property type="entry name" value="HEME_HEMOPEXIN TRANSPORTER PROTEIN HUXB"/>
    <property type="match status" value="1"/>
</dbReference>
<evidence type="ECO:0000313" key="10">
    <source>
        <dbReference type="EMBL" id="SEC95601.1"/>
    </source>
</evidence>
<evidence type="ECO:0000256" key="5">
    <source>
        <dbReference type="ARBA" id="ARBA00022692"/>
    </source>
</evidence>
<dbReference type="SUPFAM" id="SSF56935">
    <property type="entry name" value="Porins"/>
    <property type="match status" value="1"/>
</dbReference>
<gene>
    <name evidence="10" type="ORF">SAMN05216178_5546</name>
</gene>
<organism evidence="10 11">
    <name type="scientific">Pseudomonas saponiphila</name>
    <dbReference type="NCBI Taxonomy" id="556534"/>
    <lineage>
        <taxon>Bacteria</taxon>
        <taxon>Pseudomonadati</taxon>
        <taxon>Pseudomonadota</taxon>
        <taxon>Gammaproteobacteria</taxon>
        <taxon>Pseudomonadales</taxon>
        <taxon>Pseudomonadaceae</taxon>
        <taxon>Pseudomonas</taxon>
    </lineage>
</organism>
<evidence type="ECO:0000256" key="4">
    <source>
        <dbReference type="ARBA" id="ARBA00022452"/>
    </source>
</evidence>
<dbReference type="InterPro" id="IPR034746">
    <property type="entry name" value="POTRA"/>
</dbReference>